<feature type="transmembrane region" description="Helical" evidence="1">
    <location>
        <begin position="12"/>
        <end position="33"/>
    </location>
</feature>
<dbReference type="PANTHER" id="PTHR37422:SF17">
    <property type="entry name" value="O-ANTIGEN LIGASE"/>
    <property type="match status" value="1"/>
</dbReference>
<organism evidence="2">
    <name type="scientific">uncultured Chloroflexota bacterium</name>
    <dbReference type="NCBI Taxonomy" id="166587"/>
    <lineage>
        <taxon>Bacteria</taxon>
        <taxon>Bacillati</taxon>
        <taxon>Chloroflexota</taxon>
        <taxon>environmental samples</taxon>
    </lineage>
</organism>
<reference evidence="2" key="2">
    <citation type="journal article" date="2012" name="PLoS ONE">
        <title>A Deeply Branching Thermophilic Bacterium with an Ancient Acetyl-CoA Pathway Dominates a Subsurface Ecosystem.</title>
        <authorList>
            <person name="Takami H."/>
            <person name="Noguchi H."/>
            <person name="Takaki Y."/>
            <person name="Uchiyama I."/>
            <person name="Toyoda A."/>
            <person name="Nishi S."/>
            <person name="Chee G.-J."/>
            <person name="Arai W."/>
            <person name="Nunoura T."/>
            <person name="Itoh T."/>
            <person name="Hattori M."/>
            <person name="Takai K."/>
        </authorList>
    </citation>
    <scope>NUCLEOTIDE SEQUENCE</scope>
</reference>
<feature type="transmembrane region" description="Helical" evidence="1">
    <location>
        <begin position="126"/>
        <end position="146"/>
    </location>
</feature>
<evidence type="ECO:0000256" key="1">
    <source>
        <dbReference type="SAM" id="Phobius"/>
    </source>
</evidence>
<protein>
    <submittedName>
        <fullName evidence="2">O-antigen polymerase</fullName>
    </submittedName>
</protein>
<feature type="transmembrane region" description="Helical" evidence="1">
    <location>
        <begin position="198"/>
        <end position="215"/>
    </location>
</feature>
<feature type="transmembrane region" description="Helical" evidence="1">
    <location>
        <begin position="166"/>
        <end position="186"/>
    </location>
</feature>
<feature type="transmembrane region" description="Helical" evidence="1">
    <location>
        <begin position="99"/>
        <end position="119"/>
    </location>
</feature>
<feature type="transmembrane region" description="Helical" evidence="1">
    <location>
        <begin position="74"/>
        <end position="93"/>
    </location>
</feature>
<keyword evidence="1" id="KW-1133">Transmembrane helix</keyword>
<dbReference type="AlphaFoldDB" id="H5SIC5"/>
<feature type="transmembrane region" description="Helical" evidence="1">
    <location>
        <begin position="221"/>
        <end position="239"/>
    </location>
</feature>
<dbReference type="EMBL" id="AP011732">
    <property type="protein sequence ID" value="BAL55911.1"/>
    <property type="molecule type" value="Genomic_DNA"/>
</dbReference>
<feature type="transmembrane region" description="Helical" evidence="1">
    <location>
        <begin position="45"/>
        <end position="62"/>
    </location>
</feature>
<accession>H5SIC5</accession>
<dbReference type="InterPro" id="IPR051533">
    <property type="entry name" value="WaaL-like"/>
</dbReference>
<name>H5SIC5_9CHLR</name>
<feature type="transmembrane region" description="Helical" evidence="1">
    <location>
        <begin position="251"/>
        <end position="275"/>
    </location>
</feature>
<sequence>MVSRSTERLLDWVIFALAFTFASFRPTVFAIGYPVLAHVFNNGPIATAFWALATALASWVLIRNDQFDSYAQRFRKNPFLLLFIALALSSVFWSIQPILTLYCALELLFATLLGVYFGLRHSPEKILEALFWFGVVIVFLSYFFVIRVPNVGTMPGYPSGIFWRGIFWHRNHLGSMMAFFQAVYLLRFFLGIFRHNSLALLDAIFFVLSLVLVVMSQSATGSILTIFLDGLLLAGLVWLRVRQFLKPIHYYALGAAAVAGSILLFANLDFVFGLFNRSPSMTGRVPMWGYLLQHVVPERPWLGYGFGAIWRQKAFQVQVQQAVGWPFPVLIGDNGYMDILLYLGGIGLALFMASLVSMAFYIVRYLLRHPSLLSFFPFLVLAHALVANISFSLFLELEAFVWLMVVLSYSLSLRARE</sequence>
<keyword evidence="1" id="KW-0812">Transmembrane</keyword>
<feature type="transmembrane region" description="Helical" evidence="1">
    <location>
        <begin position="375"/>
        <end position="393"/>
    </location>
</feature>
<feature type="transmembrane region" description="Helical" evidence="1">
    <location>
        <begin position="339"/>
        <end position="363"/>
    </location>
</feature>
<reference evidence="2" key="1">
    <citation type="journal article" date="2005" name="Environ. Microbiol.">
        <title>Genetic and functional properties of uncultivated thermophilic crenarchaeotes from a subsurface gold mine as revealed by analysis of genome fragments.</title>
        <authorList>
            <person name="Nunoura T."/>
            <person name="Hirayama H."/>
            <person name="Takami H."/>
            <person name="Oida H."/>
            <person name="Nishi S."/>
            <person name="Shimamura S."/>
            <person name="Suzuki Y."/>
            <person name="Inagaki F."/>
            <person name="Takai K."/>
            <person name="Nealson K.H."/>
            <person name="Horikoshi K."/>
        </authorList>
    </citation>
    <scope>NUCLEOTIDE SEQUENCE</scope>
</reference>
<dbReference type="PANTHER" id="PTHR37422">
    <property type="entry name" value="TEICHURONIC ACID BIOSYNTHESIS PROTEIN TUAE"/>
    <property type="match status" value="1"/>
</dbReference>
<feature type="transmembrane region" description="Helical" evidence="1">
    <location>
        <begin position="399"/>
        <end position="415"/>
    </location>
</feature>
<proteinExistence type="predicted"/>
<keyword evidence="1" id="KW-0472">Membrane</keyword>
<gene>
    <name evidence="2" type="ORF">HGMM_F32G01C21</name>
</gene>
<evidence type="ECO:0000313" key="2">
    <source>
        <dbReference type="EMBL" id="BAL55911.1"/>
    </source>
</evidence>